<accession>A0A015LUD7</accession>
<comment type="caution">
    <text evidence="8">The sequence shown here is derived from an EMBL/GenBank/DDBJ whole genome shotgun (WGS) entry which is preliminary data.</text>
</comment>
<evidence type="ECO:0000313" key="8">
    <source>
        <dbReference type="EMBL" id="EXX76296.1"/>
    </source>
</evidence>
<dbReference type="AlphaFoldDB" id="A0A015LUD7"/>
<dbReference type="Gene3D" id="1.25.40.10">
    <property type="entry name" value="Tetratricopeptide repeat domain"/>
    <property type="match status" value="1"/>
</dbReference>
<proteinExistence type="predicted"/>
<gene>
    <name evidence="8" type="ORF">RirG_034360</name>
</gene>
<name>A0A015LUD7_RHIIW</name>
<sequence>MDGIDGIEVKYNEKYGNGLYATRDFEKGEIVLSEKPFIVVHPLSSKRDRAFSCTFDIDLSVFSKFKTFFDASPEIQNAILNNFYLPPQDQLESAWSIIGSTYVDKIIKTCINRVEAWADIPEETFRKVFMIFTLNSHSFDFDGSAIFVFGSKMNHSCEANTFYQSIDGLGVHTAVKRISKGEQITTDYLGKDSILSRGARHRILQRAKLFTCECPRCTERMDVSRGLPCPNCNICKNHRRMNGGYIYRYPILSTNENKASTAQNYWLCDMCNSRFEDNSPRLHGLFVRETELENQIIALEEKLNILPFIDHSQLIELYNACISHIGTRHWTYIIILKILILFDASNGIFQSKNAIIQNLDQILNWYEKYGFDTQRYLSVFVLRVANVLIHAGEYANGLYFLERVFEDFEYESTFVQDYKDASDLMAKCRSVLEQTSSLQDNVVSNQIHMDPLKIV</sequence>
<keyword evidence="3" id="KW-0949">S-adenosyl-L-methionine</keyword>
<evidence type="ECO:0000256" key="2">
    <source>
        <dbReference type="ARBA" id="ARBA00022679"/>
    </source>
</evidence>
<dbReference type="InterPro" id="IPR001214">
    <property type="entry name" value="SET_dom"/>
</dbReference>
<keyword evidence="1" id="KW-0489">Methyltransferase</keyword>
<evidence type="ECO:0000259" key="7">
    <source>
        <dbReference type="PROSITE" id="PS50280"/>
    </source>
</evidence>
<dbReference type="PANTHER" id="PTHR46402:SF2">
    <property type="entry name" value="HISTONE-LYSINE N-TRIMETHYLTRANSFERASE SMYD5"/>
    <property type="match status" value="1"/>
</dbReference>
<keyword evidence="2" id="KW-0808">Transferase</keyword>
<organism evidence="8 9">
    <name type="scientific">Rhizophagus irregularis (strain DAOM 197198w)</name>
    <name type="common">Glomus intraradices</name>
    <dbReference type="NCBI Taxonomy" id="1432141"/>
    <lineage>
        <taxon>Eukaryota</taxon>
        <taxon>Fungi</taxon>
        <taxon>Fungi incertae sedis</taxon>
        <taxon>Mucoromycota</taxon>
        <taxon>Glomeromycotina</taxon>
        <taxon>Glomeromycetes</taxon>
        <taxon>Glomerales</taxon>
        <taxon>Glomeraceae</taxon>
        <taxon>Rhizophagus</taxon>
    </lineage>
</organism>
<comment type="catalytic activity">
    <reaction evidence="6">
        <text>L-lysyl-[histone] + S-adenosyl-L-methionine = N(6)-methyl-L-lysyl-[histone] + S-adenosyl-L-homocysteine + H(+)</text>
        <dbReference type="Rhea" id="RHEA:10024"/>
        <dbReference type="Rhea" id="RHEA-COMP:9845"/>
        <dbReference type="Rhea" id="RHEA-COMP:9846"/>
        <dbReference type="ChEBI" id="CHEBI:15378"/>
        <dbReference type="ChEBI" id="CHEBI:29969"/>
        <dbReference type="ChEBI" id="CHEBI:57856"/>
        <dbReference type="ChEBI" id="CHEBI:59789"/>
        <dbReference type="ChEBI" id="CHEBI:61929"/>
    </reaction>
    <physiologicalReaction direction="left-to-right" evidence="6">
        <dbReference type="Rhea" id="RHEA:10025"/>
    </physiologicalReaction>
</comment>
<keyword evidence="9" id="KW-1185">Reference proteome</keyword>
<dbReference type="HOGENOM" id="CLU_516292_0_0_1"/>
<dbReference type="STRING" id="1432141.A0A015LUD7"/>
<reference evidence="8 9" key="1">
    <citation type="submission" date="2014-02" db="EMBL/GenBank/DDBJ databases">
        <title>Single nucleus genome sequencing reveals high similarity among nuclei of an endomycorrhizal fungus.</title>
        <authorList>
            <person name="Lin K."/>
            <person name="Geurts R."/>
            <person name="Zhang Z."/>
            <person name="Limpens E."/>
            <person name="Saunders D.G."/>
            <person name="Mu D."/>
            <person name="Pang E."/>
            <person name="Cao H."/>
            <person name="Cha H."/>
            <person name="Lin T."/>
            <person name="Zhou Q."/>
            <person name="Shang Y."/>
            <person name="Li Y."/>
            <person name="Ivanov S."/>
            <person name="Sharma T."/>
            <person name="Velzen R.V."/>
            <person name="Ruijter N.D."/>
            <person name="Aanen D.K."/>
            <person name="Win J."/>
            <person name="Kamoun S."/>
            <person name="Bisseling T."/>
            <person name="Huang S."/>
        </authorList>
    </citation>
    <scope>NUCLEOTIDE SEQUENCE [LARGE SCALE GENOMIC DNA]</scope>
    <source>
        <strain evidence="9">DAOM197198w</strain>
    </source>
</reference>
<dbReference type="PROSITE" id="PS50280">
    <property type="entry name" value="SET"/>
    <property type="match status" value="1"/>
</dbReference>
<dbReference type="PANTHER" id="PTHR46402">
    <property type="entry name" value="SET AND MYND DOMAIN-CONTAINING PROTEIN 5"/>
    <property type="match status" value="1"/>
</dbReference>
<dbReference type="GO" id="GO:0045814">
    <property type="term" value="P:negative regulation of gene expression, epigenetic"/>
    <property type="evidence" value="ECO:0007669"/>
    <property type="project" value="TreeGrafter"/>
</dbReference>
<evidence type="ECO:0000313" key="9">
    <source>
        <dbReference type="Proteomes" id="UP000022910"/>
    </source>
</evidence>
<dbReference type="Pfam" id="PF00856">
    <property type="entry name" value="SET"/>
    <property type="match status" value="1"/>
</dbReference>
<dbReference type="GO" id="GO:0032259">
    <property type="term" value="P:methylation"/>
    <property type="evidence" value="ECO:0007669"/>
    <property type="project" value="UniProtKB-KW"/>
</dbReference>
<evidence type="ECO:0000256" key="5">
    <source>
        <dbReference type="ARBA" id="ARBA00044528"/>
    </source>
</evidence>
<evidence type="ECO:0000256" key="3">
    <source>
        <dbReference type="ARBA" id="ARBA00022691"/>
    </source>
</evidence>
<dbReference type="InterPro" id="IPR011990">
    <property type="entry name" value="TPR-like_helical_dom_sf"/>
</dbReference>
<evidence type="ECO:0000256" key="1">
    <source>
        <dbReference type="ARBA" id="ARBA00022603"/>
    </source>
</evidence>
<dbReference type="GO" id="GO:0042799">
    <property type="term" value="F:histone H4K20 methyltransferase activity"/>
    <property type="evidence" value="ECO:0007669"/>
    <property type="project" value="TreeGrafter"/>
</dbReference>
<feature type="domain" description="SET" evidence="7">
    <location>
        <begin position="5"/>
        <end position="189"/>
    </location>
</feature>
<dbReference type="CDD" id="cd20071">
    <property type="entry name" value="SET_SMYD"/>
    <property type="match status" value="1"/>
</dbReference>
<evidence type="ECO:0000256" key="6">
    <source>
        <dbReference type="ARBA" id="ARBA00048619"/>
    </source>
</evidence>
<evidence type="ECO:0000256" key="4">
    <source>
        <dbReference type="ARBA" id="ARBA00042380"/>
    </source>
</evidence>
<protein>
    <recommendedName>
        <fullName evidence="5">Histone-lysine N-methyltransferase SET5</fullName>
    </recommendedName>
    <alternativeName>
        <fullName evidence="4">SET domain-containing protein 5</fullName>
    </alternativeName>
</protein>
<dbReference type="SUPFAM" id="SSF82199">
    <property type="entry name" value="SET domain"/>
    <property type="match status" value="1"/>
</dbReference>
<dbReference type="OrthoDB" id="1028014at2759"/>
<dbReference type="InterPro" id="IPR046341">
    <property type="entry name" value="SET_dom_sf"/>
</dbReference>
<dbReference type="SMR" id="A0A015LUD7"/>
<dbReference type="Proteomes" id="UP000022910">
    <property type="component" value="Unassembled WGS sequence"/>
</dbReference>
<dbReference type="EMBL" id="JEMT01012293">
    <property type="protein sequence ID" value="EXX76296.1"/>
    <property type="molecule type" value="Genomic_DNA"/>
</dbReference>
<dbReference type="Gene3D" id="2.170.270.10">
    <property type="entry name" value="SET domain"/>
    <property type="match status" value="1"/>
</dbReference>